<feature type="domain" description="Effector-associated" evidence="1">
    <location>
        <begin position="9"/>
        <end position="96"/>
    </location>
</feature>
<accession>V4PW75</accession>
<dbReference type="Proteomes" id="UP000017837">
    <property type="component" value="Unassembled WGS sequence"/>
</dbReference>
<dbReference type="OrthoDB" id="9811262at2"/>
<dbReference type="Gene3D" id="2.40.10.10">
    <property type="entry name" value="Trypsin-like serine proteases"/>
    <property type="match status" value="1"/>
</dbReference>
<dbReference type="STRING" id="1121022.GCA_000376105_02656"/>
<evidence type="ECO:0000259" key="1">
    <source>
        <dbReference type="Pfam" id="PF19955"/>
    </source>
</evidence>
<proteinExistence type="predicted"/>
<dbReference type="RefSeq" id="WP_018082323.1">
    <property type="nucleotide sequence ID" value="NZ_AQWM01000013.1"/>
</dbReference>
<dbReference type="Pfam" id="PF13365">
    <property type="entry name" value="Trypsin_2"/>
    <property type="match status" value="1"/>
</dbReference>
<dbReference type="InterPro" id="IPR045430">
    <property type="entry name" value="EAD1"/>
</dbReference>
<dbReference type="SUPFAM" id="SSF50494">
    <property type="entry name" value="Trypsin-like serine proteases"/>
    <property type="match status" value="1"/>
</dbReference>
<name>V4PW75_9CAUL</name>
<dbReference type="Pfam" id="PF19955">
    <property type="entry name" value="EAD1"/>
    <property type="match status" value="1"/>
</dbReference>
<evidence type="ECO:0000313" key="3">
    <source>
        <dbReference type="Proteomes" id="UP000017837"/>
    </source>
</evidence>
<gene>
    <name evidence="2" type="ORF">ABENE_08160</name>
</gene>
<sequence>MSDTVAPKTMTQKDLTAIKEALVTAYPDKLGLYNLLLNSWGVRVSDYVNTVQPGVLAVDDLVEWANAQGRSHDLLSLTWKEKQNEVEPLQTVAARLLGFSSKIPPAWDQSRQRGPAIGDMQSAICRVLVNDKPRATGFLISKDLVLTTYSAVNDLVANEAGGEAIHLHFQGYGSLPGVTVNAAAGSGWLVAYRKYAVSDTDWLYEGEDQSATEALDFALIRLAGPAPNGRAVLPLPDPVPIAAVGDDVFILQHPEGRQLEVSPGKLTAYSLEGTRVHYSARTLPGSAGSPVLTADGGLIALHHVARYGISPSNLADQTVGRGVPIWRIRAALAESGIDLGAL</sequence>
<reference evidence="2 3" key="1">
    <citation type="journal article" date="2014" name="Nature">
        <title>Sequential evolution of bacterial morphology by co-option of a developmental regulator.</title>
        <authorList>
            <person name="Jiang C."/>
            <person name="Brown P.J."/>
            <person name="Ducret A."/>
            <person name="Brun Y.V."/>
        </authorList>
    </citation>
    <scope>NUCLEOTIDE SEQUENCE [LARGE SCALE GENOMIC DNA]</scope>
    <source>
        <strain evidence="2 3">DSM 16100</strain>
    </source>
</reference>
<evidence type="ECO:0000313" key="2">
    <source>
        <dbReference type="EMBL" id="ESQ92601.1"/>
    </source>
</evidence>
<dbReference type="InterPro" id="IPR043504">
    <property type="entry name" value="Peptidase_S1_PA_chymotrypsin"/>
</dbReference>
<dbReference type="eggNOG" id="COG3591">
    <property type="taxonomic scope" value="Bacteria"/>
</dbReference>
<protein>
    <recommendedName>
        <fullName evidence="1">Effector-associated domain-containing protein</fullName>
    </recommendedName>
</protein>
<dbReference type="AlphaFoldDB" id="V4PW75"/>
<keyword evidence="3" id="KW-1185">Reference proteome</keyword>
<dbReference type="EMBL" id="AWGB01000012">
    <property type="protein sequence ID" value="ESQ92601.1"/>
    <property type="molecule type" value="Genomic_DNA"/>
</dbReference>
<organism evidence="2 3">
    <name type="scientific">Asticcacaulis benevestitus DSM 16100 = ATCC BAA-896</name>
    <dbReference type="NCBI Taxonomy" id="1121022"/>
    <lineage>
        <taxon>Bacteria</taxon>
        <taxon>Pseudomonadati</taxon>
        <taxon>Pseudomonadota</taxon>
        <taxon>Alphaproteobacteria</taxon>
        <taxon>Caulobacterales</taxon>
        <taxon>Caulobacteraceae</taxon>
        <taxon>Asticcacaulis</taxon>
    </lineage>
</organism>
<comment type="caution">
    <text evidence="2">The sequence shown here is derived from an EMBL/GenBank/DDBJ whole genome shotgun (WGS) entry which is preliminary data.</text>
</comment>
<dbReference type="InterPro" id="IPR009003">
    <property type="entry name" value="Peptidase_S1_PA"/>
</dbReference>
<dbReference type="PATRIC" id="fig|1121022.4.peg.1642"/>